<dbReference type="SUPFAM" id="SSF47220">
    <property type="entry name" value="alpha-catenin/vinculin-like"/>
    <property type="match status" value="1"/>
</dbReference>
<dbReference type="Gene3D" id="1.20.120.810">
    <property type="entry name" value="Vinculin, Vh2 four-helix bundle"/>
    <property type="match status" value="1"/>
</dbReference>
<dbReference type="PANTHER" id="PTHR18914:SF30">
    <property type="entry name" value="VINCULIN_ALPHA-CATENIN FAMILY MEMBER 1"/>
    <property type="match status" value="1"/>
</dbReference>
<dbReference type="GO" id="GO:0005912">
    <property type="term" value="C:adherens junction"/>
    <property type="evidence" value="ECO:0007669"/>
    <property type="project" value="TreeGrafter"/>
</dbReference>
<dbReference type="EMBL" id="VZRM01000613">
    <property type="protein sequence ID" value="NWV31166.1"/>
    <property type="molecule type" value="Genomic_DNA"/>
</dbReference>
<dbReference type="GO" id="GO:0016342">
    <property type="term" value="C:catenin complex"/>
    <property type="evidence" value="ECO:0007669"/>
    <property type="project" value="TreeGrafter"/>
</dbReference>
<proteinExistence type="predicted"/>
<dbReference type="GO" id="GO:0098609">
    <property type="term" value="P:cell-cell adhesion"/>
    <property type="evidence" value="ECO:0007669"/>
    <property type="project" value="TreeGrafter"/>
</dbReference>
<dbReference type="Gene3D" id="1.20.120.230">
    <property type="entry name" value="Alpha-catenin/vinculin-like"/>
    <property type="match status" value="1"/>
</dbReference>
<reference evidence="4 5" key="1">
    <citation type="submission" date="2019-09" db="EMBL/GenBank/DDBJ databases">
        <title>Bird 10,000 Genomes (B10K) Project - Family phase.</title>
        <authorList>
            <person name="Zhang G."/>
        </authorList>
    </citation>
    <scope>NUCLEOTIDE SEQUENCE [LARGE SCALE GENOMIC DNA]</scope>
    <source>
        <strain evidence="4">B10K-DU-029-50</strain>
        <tissue evidence="4">Heart</tissue>
    </source>
</reference>
<organism evidence="4 5">
    <name type="scientific">Grantiella picta</name>
    <dbReference type="NCBI Taxonomy" id="266360"/>
    <lineage>
        <taxon>Eukaryota</taxon>
        <taxon>Metazoa</taxon>
        <taxon>Chordata</taxon>
        <taxon>Craniata</taxon>
        <taxon>Vertebrata</taxon>
        <taxon>Euteleostomi</taxon>
        <taxon>Archelosauria</taxon>
        <taxon>Archosauria</taxon>
        <taxon>Dinosauria</taxon>
        <taxon>Saurischia</taxon>
        <taxon>Theropoda</taxon>
        <taxon>Coelurosauria</taxon>
        <taxon>Aves</taxon>
        <taxon>Neognathae</taxon>
        <taxon>Neoaves</taxon>
        <taxon>Telluraves</taxon>
        <taxon>Australaves</taxon>
        <taxon>Passeriformes</taxon>
        <taxon>Meliphagoidea</taxon>
        <taxon>Meliphagidae</taxon>
        <taxon>Grantiella</taxon>
    </lineage>
</organism>
<evidence type="ECO:0000256" key="1">
    <source>
        <dbReference type="ARBA" id="ARBA00004496"/>
    </source>
</evidence>
<dbReference type="InterPro" id="IPR036723">
    <property type="entry name" value="Alpha-catenin/vinculin-like_sf"/>
</dbReference>
<comment type="caution">
    <text evidence="4">The sequence shown here is derived from an EMBL/GenBank/DDBJ whole genome shotgun (WGS) entry which is preliminary data.</text>
</comment>
<feature type="non-terminal residue" evidence="4">
    <location>
        <position position="1"/>
    </location>
</feature>
<dbReference type="AlphaFoldDB" id="A0A7K6DWB6"/>
<dbReference type="GO" id="GO:0008013">
    <property type="term" value="F:beta-catenin binding"/>
    <property type="evidence" value="ECO:0007669"/>
    <property type="project" value="TreeGrafter"/>
</dbReference>
<keyword evidence="2" id="KW-0963">Cytoplasm</keyword>
<comment type="subcellular location">
    <subcellularLocation>
        <location evidence="1">Cytoplasm</location>
    </subcellularLocation>
</comment>
<dbReference type="GO" id="GO:0016477">
    <property type="term" value="P:cell migration"/>
    <property type="evidence" value="ECO:0007669"/>
    <property type="project" value="TreeGrafter"/>
</dbReference>
<evidence type="ECO:0000313" key="4">
    <source>
        <dbReference type="EMBL" id="NWV31166.1"/>
    </source>
</evidence>
<dbReference type="PANTHER" id="PTHR18914">
    <property type="entry name" value="ALPHA CATENIN"/>
    <property type="match status" value="1"/>
</dbReference>
<sequence>TGAASWLLECLSVLQDAWDTPGLLAAFQAFSEAMLLLSCLAAERLQELRDCPGWKSLAQTLQLLHKCVPLIHSALTHSRDCQADLSQDSIFQLTERTIRELLSLLMEPQDRSGIFSQEVSRLLALLSHAEPLRLSEGRFSSHLEAVILHGMLLAESSRLDLQQELVECCWVLLQLRRNICNHMSQREGQPGQSQGEHGLEQECHSMREELENLDQAVLRATLCQILDGFFKEKEPLRQLVEGALSLAGSGCFPAGPGGILRKLQPLIAAFFAQAQQMLRAADLVLARCTKAQTAREIREGVEHLRSLLASLPSLLMETSRNTTEQLQALYYAWARATSSLLCSFEETISIKKFLQLSILELAKHKEWSEAALGHWDPKGFSWYAACLMNWARWMVGATTRHMDRTTDPIFRNGLLVWVEQLANSILELGAITALLPGRISCLQSRAAFSQAASCLMESALRVQAGLDGSNHPEILSPLREQVRSTKVEKGLELSLSHTGIQTSTDEAAFQRDIQSHPSSPPVNFHLDPWKGDTEPVTTALLEAFRAGDMDTVHAACSILLELSDGCVEAAREALPVAEPPQLQKLEQHQDIAALTREIINLATKTPPGQLHAPGRLLQMALRLSGRIRETQECLAAVAGSWNGLAQQVLGFTLSGDFPRGKQALDETMLGLAGAVQLAGDIASTACSKENLNPSDVQESFLQLQAKFSRAQLNTKVFLEKAASFGESCGMEKANLELHSVWWAVGMCVLLDAMDQFVGRDVLFLRELSSAMRNKAGPRSLLAAVAENSLRLQEAARLSYLSCPEDHGAREILALREEIQVLMEALLDVSNTLLLSSLPTASLAIRFELLRRDVALRAKALLLHLERVNMEQLQLIQDVLRAALSTLSQEKRERSKEAFEEKVNQLMADVQCIRNTLQDAPEAGTQLPSQPNLLSMADHLLLLTADVVGSARQHCQSHWDTGNPHQDTGDPHLDSVVWYWSAKAHYLVTQLRVIHGINRDILRGLTECLQRERLLGSPNGTAGLSPAPEPTKAVGIDPCRSRGVSGAVREVSELVR</sequence>
<feature type="non-terminal residue" evidence="4">
    <location>
        <position position="1055"/>
    </location>
</feature>
<evidence type="ECO:0000256" key="2">
    <source>
        <dbReference type="ARBA" id="ARBA00022490"/>
    </source>
</evidence>
<keyword evidence="5" id="KW-1185">Reference proteome</keyword>
<feature type="region of interest" description="Disordered" evidence="3">
    <location>
        <begin position="1016"/>
        <end position="1037"/>
    </location>
</feature>
<dbReference type="GO" id="GO:0005737">
    <property type="term" value="C:cytoplasm"/>
    <property type="evidence" value="ECO:0007669"/>
    <property type="project" value="UniProtKB-SubCell"/>
</dbReference>
<dbReference type="Proteomes" id="UP000575029">
    <property type="component" value="Unassembled WGS sequence"/>
</dbReference>
<evidence type="ECO:0000256" key="3">
    <source>
        <dbReference type="SAM" id="MobiDB-lite"/>
    </source>
</evidence>
<dbReference type="GO" id="GO:0051015">
    <property type="term" value="F:actin filament binding"/>
    <property type="evidence" value="ECO:0007669"/>
    <property type="project" value="InterPro"/>
</dbReference>
<accession>A0A7K6DWB6</accession>
<gene>
    <name evidence="4" type="primary">Ctnna1_0</name>
    <name evidence="4" type="ORF">GRAPIC_R04409</name>
</gene>
<name>A0A7K6DWB6_9PASS</name>
<evidence type="ECO:0000313" key="5">
    <source>
        <dbReference type="Proteomes" id="UP000575029"/>
    </source>
</evidence>
<protein>
    <submittedName>
        <fullName evidence="4">CTNA1 protein</fullName>
    </submittedName>
</protein>